<dbReference type="Pfam" id="PF24859">
    <property type="entry name" value="FdhE_central"/>
    <property type="match status" value="1"/>
</dbReference>
<keyword evidence="1" id="KW-0963">Cytoplasm</keyword>
<organism evidence="5 6">
    <name type="scientific">Uliginosibacterium paludis</name>
    <dbReference type="NCBI Taxonomy" id="1615952"/>
    <lineage>
        <taxon>Bacteria</taxon>
        <taxon>Pseudomonadati</taxon>
        <taxon>Pseudomonadota</taxon>
        <taxon>Betaproteobacteria</taxon>
        <taxon>Rhodocyclales</taxon>
        <taxon>Zoogloeaceae</taxon>
        <taxon>Uliginosibacterium</taxon>
    </lineage>
</organism>
<proteinExistence type="predicted"/>
<gene>
    <name evidence="5" type="ORF">ABVT11_13080</name>
</gene>
<evidence type="ECO:0000256" key="1">
    <source>
        <dbReference type="ARBA" id="ARBA00022490"/>
    </source>
</evidence>
<dbReference type="Pfam" id="PF24860">
    <property type="entry name" value="FdhE_C"/>
    <property type="match status" value="1"/>
</dbReference>
<evidence type="ECO:0000259" key="2">
    <source>
        <dbReference type="Pfam" id="PF04216"/>
    </source>
</evidence>
<dbReference type="InterPro" id="IPR006452">
    <property type="entry name" value="Formate_DH_accessory"/>
</dbReference>
<evidence type="ECO:0000313" key="5">
    <source>
        <dbReference type="EMBL" id="MET1490764.1"/>
    </source>
</evidence>
<protein>
    <submittedName>
        <fullName evidence="5">Formate dehydrogenase accessory protein FdhE</fullName>
    </submittedName>
</protein>
<dbReference type="InterPro" id="IPR056774">
    <property type="entry name" value="FdhE_N"/>
</dbReference>
<dbReference type="RefSeq" id="WP_345925925.1">
    <property type="nucleotide sequence ID" value="NZ_JBDIVF010000002.1"/>
</dbReference>
<feature type="domain" description="FdhE C-terminal" evidence="4">
    <location>
        <begin position="189"/>
        <end position="264"/>
    </location>
</feature>
<dbReference type="Gene3D" id="3.90.1670.10">
    <property type="entry name" value="FdhE-like domain"/>
    <property type="match status" value="1"/>
</dbReference>
<sequence>MNLPQTLPSSIAPPRVLPPADRLFARRAERLRKLSAGHPMARWMEWLASVSDCQQKMFERAPEVQAEPLTAWRAMYDELCAALDRPAGNEDAALQARVDHCLAFAAGREAGEGRDQTDVMVAAALQVAWARASRQRCAQALPAITHREQCPCCGSAAIGGVVMAGDGRGGLRYLECALCATRWHVVRAHCSLCDSTGEVAYLGLEGTAGEVQAETCAACTGYIKLFFEARAPGIDPVADDLATLVLDVLVGEEGFARGAPNLLLVAGEAV</sequence>
<dbReference type="CDD" id="cd16341">
    <property type="entry name" value="FdhE"/>
    <property type="match status" value="1"/>
</dbReference>
<accession>A0ABV2CS75</accession>
<reference evidence="5 6" key="1">
    <citation type="submission" date="2024-07" db="EMBL/GenBank/DDBJ databases">
        <title>Uliginosibacterium paludis KCTC:42655.</title>
        <authorList>
            <person name="Kim M.K."/>
        </authorList>
    </citation>
    <scope>NUCLEOTIDE SEQUENCE [LARGE SCALE GENOMIC DNA]</scope>
    <source>
        <strain evidence="5 6">KCTC 42655</strain>
    </source>
</reference>
<evidence type="ECO:0000313" key="6">
    <source>
        <dbReference type="Proteomes" id="UP001548590"/>
    </source>
</evidence>
<feature type="domain" description="FdhE N-terminal" evidence="2">
    <location>
        <begin position="13"/>
        <end position="111"/>
    </location>
</feature>
<dbReference type="Pfam" id="PF04216">
    <property type="entry name" value="FdhE_N"/>
    <property type="match status" value="1"/>
</dbReference>
<name>A0ABV2CS75_9RHOO</name>
<dbReference type="Proteomes" id="UP001548590">
    <property type="component" value="Unassembled WGS sequence"/>
</dbReference>
<dbReference type="PANTHER" id="PTHR37689:SF1">
    <property type="entry name" value="PROTEIN FDHE"/>
    <property type="match status" value="1"/>
</dbReference>
<comment type="caution">
    <text evidence="5">The sequence shown here is derived from an EMBL/GenBank/DDBJ whole genome shotgun (WGS) entry which is preliminary data.</text>
</comment>
<dbReference type="SUPFAM" id="SSF144020">
    <property type="entry name" value="FdhE-like"/>
    <property type="match status" value="1"/>
</dbReference>
<dbReference type="PANTHER" id="PTHR37689">
    <property type="entry name" value="PROTEIN FDHE"/>
    <property type="match status" value="1"/>
</dbReference>
<keyword evidence="6" id="KW-1185">Reference proteome</keyword>
<evidence type="ECO:0000259" key="4">
    <source>
        <dbReference type="Pfam" id="PF24860"/>
    </source>
</evidence>
<dbReference type="EMBL" id="JBEWLZ010000007">
    <property type="protein sequence ID" value="MET1490764.1"/>
    <property type="molecule type" value="Genomic_DNA"/>
</dbReference>
<dbReference type="InterPro" id="IPR024064">
    <property type="entry name" value="FdhE-like_sf"/>
</dbReference>
<dbReference type="InterPro" id="IPR056796">
    <property type="entry name" value="FdhE_C"/>
</dbReference>
<evidence type="ECO:0000259" key="3">
    <source>
        <dbReference type="Pfam" id="PF24859"/>
    </source>
</evidence>
<dbReference type="InterPro" id="IPR056797">
    <property type="entry name" value="FdhE_central"/>
</dbReference>
<feature type="domain" description="FdhE central" evidence="3">
    <location>
        <begin position="150"/>
        <end position="187"/>
    </location>
</feature>